<protein>
    <submittedName>
        <fullName evidence="2">PorT family protein</fullName>
    </submittedName>
</protein>
<dbReference type="InterPro" id="IPR011250">
    <property type="entry name" value="OMP/PagP_B-barrel"/>
</dbReference>
<evidence type="ECO:0000313" key="3">
    <source>
        <dbReference type="Proteomes" id="UP001198402"/>
    </source>
</evidence>
<dbReference type="SUPFAM" id="SSF56925">
    <property type="entry name" value="OMPA-like"/>
    <property type="match status" value="1"/>
</dbReference>
<keyword evidence="3" id="KW-1185">Reference proteome</keyword>
<proteinExistence type="predicted"/>
<reference evidence="3" key="1">
    <citation type="submission" date="2023-07" db="EMBL/GenBank/DDBJ databases">
        <authorList>
            <person name="Yue Y."/>
        </authorList>
    </citation>
    <scope>NUCLEOTIDE SEQUENCE [LARGE SCALE GENOMIC DNA]</scope>
    <source>
        <strain evidence="3">2Y89</strain>
    </source>
</reference>
<evidence type="ECO:0000313" key="2">
    <source>
        <dbReference type="EMBL" id="MCA0153576.1"/>
    </source>
</evidence>
<dbReference type="EMBL" id="JAIUJS010000004">
    <property type="protein sequence ID" value="MCA0153576.1"/>
    <property type="molecule type" value="Genomic_DNA"/>
</dbReference>
<dbReference type="InterPro" id="IPR025665">
    <property type="entry name" value="Beta-barrel_OMP_2"/>
</dbReference>
<organism evidence="2 3">
    <name type="scientific">Winogradskyella vincentii</name>
    <dbReference type="NCBI Taxonomy" id="2877122"/>
    <lineage>
        <taxon>Bacteria</taxon>
        <taxon>Pseudomonadati</taxon>
        <taxon>Bacteroidota</taxon>
        <taxon>Flavobacteriia</taxon>
        <taxon>Flavobacteriales</taxon>
        <taxon>Flavobacteriaceae</taxon>
        <taxon>Winogradskyella</taxon>
    </lineage>
</organism>
<dbReference type="RefSeq" id="WP_224478533.1">
    <property type="nucleotide sequence ID" value="NZ_JAIUJS010000004.1"/>
</dbReference>
<evidence type="ECO:0000259" key="1">
    <source>
        <dbReference type="Pfam" id="PF13568"/>
    </source>
</evidence>
<name>A0ABS7Y1V2_9FLAO</name>
<dbReference type="Pfam" id="PF13568">
    <property type="entry name" value="OMP_b-brl_2"/>
    <property type="match status" value="1"/>
</dbReference>
<feature type="domain" description="Outer membrane protein beta-barrel" evidence="1">
    <location>
        <begin position="42"/>
        <end position="163"/>
    </location>
</feature>
<dbReference type="Gene3D" id="2.40.160.20">
    <property type="match status" value="1"/>
</dbReference>
<comment type="caution">
    <text evidence="2">The sequence shown here is derived from an EMBL/GenBank/DDBJ whole genome shotgun (WGS) entry which is preliminary data.</text>
</comment>
<gene>
    <name evidence="2" type="ORF">LBV24_10140</name>
</gene>
<sequence length="203" mass="22747">MKYLLCFGIMISSLICNGQIREKGNIELTPIIGYSASNQLDSFLFGSSSVSGIQIGAYGNFFFNNRWSIRIGLLYQRMGTNSVDFFIFTDEYSERTTYLTIPLTVNYHFGTNRNWYINYGAGFGILTNAEANYNDGNGYVDINDFANPTQFGINCGIGYKFNIAPEFLVIVENSNFIGLADSTKQKSGKNFHMSFNVGAIFKI</sequence>
<accession>A0ABS7Y1V2</accession>
<dbReference type="Proteomes" id="UP001198402">
    <property type="component" value="Unassembled WGS sequence"/>
</dbReference>